<keyword evidence="3" id="KW-1185">Reference proteome</keyword>
<evidence type="ECO:0000256" key="1">
    <source>
        <dbReference type="SAM" id="SignalP"/>
    </source>
</evidence>
<sequence length="302" mass="32566">MKKYLLSLALTTLLLTHSIAQRTPAPSQGAMVMQTIGITDFTIKYSRPTLKGRKVFADSSTLAPYNQLWRTGANSPTTLEASTEFSFGGRTVPAGKYALLSIPSGAAWTVILNKKFDQGTESYNEADDVAKVQVVPTSSAYHEAFTIKVDPTSDSTAYLNLSWSSVNVPVPISVKTESLTMNALNKAIAEKPEDIQTLESGAAYLLSKGKDLPIALSMADKAIGLKEGYYNLYLKAAILAKLGKYNEALPVAQKALTLGTPSDNAFNSFFKGQIEKTIAEIQPKVTTKQAVATVSKGKKKKK</sequence>
<dbReference type="Gene3D" id="1.25.40.10">
    <property type="entry name" value="Tetratricopeptide repeat domain"/>
    <property type="match status" value="1"/>
</dbReference>
<dbReference type="RefSeq" id="WP_138366511.1">
    <property type="nucleotide sequence ID" value="NZ_VCEJ01000004.1"/>
</dbReference>
<dbReference type="EMBL" id="VCEJ01000004">
    <property type="protein sequence ID" value="TLV01139.1"/>
    <property type="molecule type" value="Genomic_DNA"/>
</dbReference>
<accession>A0A5R9KYD6</accession>
<evidence type="ECO:0000313" key="3">
    <source>
        <dbReference type="Proteomes" id="UP000306402"/>
    </source>
</evidence>
<evidence type="ECO:0000313" key="2">
    <source>
        <dbReference type="EMBL" id="TLV01139.1"/>
    </source>
</evidence>
<dbReference type="SUPFAM" id="SSF48452">
    <property type="entry name" value="TPR-like"/>
    <property type="match status" value="1"/>
</dbReference>
<name>A0A5R9KYD6_9BACT</name>
<dbReference type="Proteomes" id="UP000306402">
    <property type="component" value="Unassembled WGS sequence"/>
</dbReference>
<dbReference type="AlphaFoldDB" id="A0A5R9KYD6"/>
<gene>
    <name evidence="2" type="ORF">FEN17_16955</name>
</gene>
<proteinExistence type="predicted"/>
<dbReference type="InterPro" id="IPR011990">
    <property type="entry name" value="TPR-like_helical_dom_sf"/>
</dbReference>
<feature type="chain" id="PRO_5024422948" evidence="1">
    <location>
        <begin position="23"/>
        <end position="302"/>
    </location>
</feature>
<organism evidence="2 3">
    <name type="scientific">Dyadobacter luticola</name>
    <dbReference type="NCBI Taxonomy" id="1979387"/>
    <lineage>
        <taxon>Bacteria</taxon>
        <taxon>Pseudomonadati</taxon>
        <taxon>Bacteroidota</taxon>
        <taxon>Cytophagia</taxon>
        <taxon>Cytophagales</taxon>
        <taxon>Spirosomataceae</taxon>
        <taxon>Dyadobacter</taxon>
    </lineage>
</organism>
<protein>
    <submittedName>
        <fullName evidence="2">DUF2911 domain-containing protein</fullName>
    </submittedName>
</protein>
<reference evidence="2 3" key="1">
    <citation type="submission" date="2019-05" db="EMBL/GenBank/DDBJ databases">
        <authorList>
            <person name="Qu J.-H."/>
        </authorList>
    </citation>
    <scope>NUCLEOTIDE SEQUENCE [LARGE SCALE GENOMIC DNA]</scope>
    <source>
        <strain evidence="2 3">T17</strain>
    </source>
</reference>
<keyword evidence="1" id="KW-0732">Signal</keyword>
<dbReference type="InterPro" id="IPR021314">
    <property type="entry name" value="DUF2911"/>
</dbReference>
<dbReference type="Pfam" id="PF11138">
    <property type="entry name" value="DUF2911"/>
    <property type="match status" value="1"/>
</dbReference>
<comment type="caution">
    <text evidence="2">The sequence shown here is derived from an EMBL/GenBank/DDBJ whole genome shotgun (WGS) entry which is preliminary data.</text>
</comment>
<feature type="signal peptide" evidence="1">
    <location>
        <begin position="1"/>
        <end position="22"/>
    </location>
</feature>
<dbReference type="OrthoDB" id="195456at2"/>